<evidence type="ECO:0000313" key="4">
    <source>
        <dbReference type="Proteomes" id="UP000012589"/>
    </source>
</evidence>
<feature type="domain" description="Spore protein YkvP/CgeB glycosyl transferase-like" evidence="2">
    <location>
        <begin position="246"/>
        <end position="382"/>
    </location>
</feature>
<dbReference type="Proteomes" id="UP000012589">
    <property type="component" value="Unassembled WGS sequence"/>
</dbReference>
<dbReference type="EMBL" id="AQFT01000039">
    <property type="protein sequence ID" value="EMZ33748.1"/>
    <property type="molecule type" value="Genomic_DNA"/>
</dbReference>
<dbReference type="Gene3D" id="3.40.50.2000">
    <property type="entry name" value="Glycogen Phosphorylase B"/>
    <property type="match status" value="1"/>
</dbReference>
<organism evidence="3 4">
    <name type="scientific">Eubacterium plexicaudatum ASF492</name>
    <dbReference type="NCBI Taxonomy" id="1235802"/>
    <lineage>
        <taxon>Bacteria</taxon>
        <taxon>Bacillati</taxon>
        <taxon>Bacillota</taxon>
        <taxon>Clostridia</taxon>
        <taxon>Eubacteriales</taxon>
        <taxon>Eubacteriaceae</taxon>
        <taxon>Eubacterium</taxon>
    </lineage>
</organism>
<keyword evidence="4" id="KW-1185">Reference proteome</keyword>
<gene>
    <name evidence="3" type="ORF">C823_01287</name>
</gene>
<evidence type="ECO:0000259" key="1">
    <source>
        <dbReference type="Pfam" id="PF12996"/>
    </source>
</evidence>
<dbReference type="OrthoDB" id="7019976at2"/>
<proteinExistence type="predicted"/>
<dbReference type="AlphaFoldDB" id="N2B5E6"/>
<feature type="domain" description="Spore protein YkvP N-terminal" evidence="1">
    <location>
        <begin position="86"/>
        <end position="158"/>
    </location>
</feature>
<dbReference type="InterPro" id="IPR024542">
    <property type="entry name" value="YkvP_N"/>
</dbReference>
<reference evidence="3 4" key="1">
    <citation type="journal article" date="2014" name="Genome Announc.">
        <title>Draft genome sequences of the altered schaedler flora, a defined bacterial community from gnotobiotic mice.</title>
        <authorList>
            <person name="Wannemuehler M.J."/>
            <person name="Overstreet A.M."/>
            <person name="Ward D.V."/>
            <person name="Phillips G.J."/>
        </authorList>
    </citation>
    <scope>NUCLEOTIDE SEQUENCE [LARGE SCALE GENOMIC DNA]</scope>
    <source>
        <strain evidence="3 4">ASF492</strain>
    </source>
</reference>
<protein>
    <submittedName>
        <fullName evidence="3">Uncharacterized protein</fullName>
    </submittedName>
</protein>
<sequence length="389" mass="45518">MLFLYIPVKGSSSDLPWSLIHMNESVTIYDSYVFDPLIPSKESVEILEQYLLDHKYDCLISYLFVPEISDLCQKYNCKYVGWIYDSPLVSLFHPAVRNPCNYLFIFDRSEYEYFSKRGIPHLYYLPMATNTLRTGLLNITAEDEQRYSCDISFVGGLYETNTYNSLIGALPEDIANEFKLYLLRNMCNWSQPKQWPRISEKAVLYMQQHFDTDKWNRMDMDTDLFLGIALLSGKLAEIDRITVLNTLAESFSVHLYTSGDSSFLQNVHVHPPVNYDTDMNKIFYLSKINLNITLPSIETGIPQRIFDIMGCGGFVMTNYQKDLEEHFTIGTDLEVFHNPDELKEKTTYYLQHEKERIQIAMNGYQKVREHFSYPHQLRQILDLIKEDIT</sequence>
<dbReference type="STRING" id="1235802.C823_01287"/>
<accession>N2B5E6</accession>
<name>N2B5E6_9FIRM</name>
<dbReference type="HOGENOM" id="CLU_033615_2_0_9"/>
<dbReference type="eggNOG" id="COG4641">
    <property type="taxonomic scope" value="Bacteria"/>
</dbReference>
<dbReference type="InterPro" id="IPR055259">
    <property type="entry name" value="YkvP/CgeB_Glyco_trans-like"/>
</dbReference>
<evidence type="ECO:0000313" key="3">
    <source>
        <dbReference type="EMBL" id="EMZ33748.1"/>
    </source>
</evidence>
<dbReference type="Pfam" id="PF12996">
    <property type="entry name" value="DUF3880"/>
    <property type="match status" value="1"/>
</dbReference>
<dbReference type="Pfam" id="PF13524">
    <property type="entry name" value="Glyco_trans_1_2"/>
    <property type="match status" value="1"/>
</dbReference>
<comment type="caution">
    <text evidence="3">The sequence shown here is derived from an EMBL/GenBank/DDBJ whole genome shotgun (WGS) entry which is preliminary data.</text>
</comment>
<dbReference type="SUPFAM" id="SSF53756">
    <property type="entry name" value="UDP-Glycosyltransferase/glycogen phosphorylase"/>
    <property type="match status" value="1"/>
</dbReference>
<evidence type="ECO:0000259" key="2">
    <source>
        <dbReference type="Pfam" id="PF13524"/>
    </source>
</evidence>
<dbReference type="PATRIC" id="fig|1235802.3.peg.1376"/>